<keyword evidence="1" id="KW-0808">Transferase</keyword>
<gene>
    <name evidence="1" type="ORF">K4L44_02105</name>
</gene>
<dbReference type="EC" id="2.5.1.17" evidence="1"/>
<evidence type="ECO:0000313" key="1">
    <source>
        <dbReference type="EMBL" id="QZE14686.1"/>
    </source>
</evidence>
<protein>
    <submittedName>
        <fullName evidence="1">Cob(I)yrinic acid a,c-diamide adenosyltransferase</fullName>
        <ecNumber evidence="1">2.5.1.17</ecNumber>
    </submittedName>
</protein>
<dbReference type="EMBL" id="CP081303">
    <property type="protein sequence ID" value="QZE14686.1"/>
    <property type="molecule type" value="Genomic_DNA"/>
</dbReference>
<dbReference type="Proteomes" id="UP000826212">
    <property type="component" value="Chromosome"/>
</dbReference>
<organism evidence="1 2">
    <name type="scientific">Halosquirtibacter laminarini</name>
    <dbReference type="NCBI Taxonomy" id="3374600"/>
    <lineage>
        <taxon>Bacteria</taxon>
        <taxon>Pseudomonadati</taxon>
        <taxon>Bacteroidota</taxon>
        <taxon>Bacteroidia</taxon>
        <taxon>Marinilabiliales</taxon>
        <taxon>Prolixibacteraceae</taxon>
        <taxon>Halosquirtibacter</taxon>
    </lineage>
</organism>
<reference evidence="1" key="1">
    <citation type="submission" date="2021-08" db="EMBL/GenBank/DDBJ databases">
        <title>Novel anaerobic bacterium isolated from sea squirt in East Sea, Republic of Korea.</title>
        <authorList>
            <person name="Nguyen T.H."/>
            <person name="Li Z."/>
            <person name="Lee Y.-J."/>
            <person name="Ko J."/>
            <person name="Kim S.-G."/>
        </authorList>
    </citation>
    <scope>NUCLEOTIDE SEQUENCE</scope>
    <source>
        <strain evidence="1">KCTC 25031</strain>
    </source>
</reference>
<accession>A0AC61NL95</accession>
<sequence>MKVYTKTGDKGKTSLYGGTRVDKFDTRLEAYGTIDELNSCVGMIRCHLDADSTEMNVLIEIQKKLFVIGGVLATDKSKIEETDQLVCKEEDIKFLEVEIDRMDDQLPQMNYFILPGGEITSSSCHIARTVCRRAERLVLKLSTSIEIEENLTKYLNRLSDFLFVLARYTAHLKGETETPWIP</sequence>
<proteinExistence type="predicted"/>
<evidence type="ECO:0000313" key="2">
    <source>
        <dbReference type="Proteomes" id="UP000826212"/>
    </source>
</evidence>
<name>A0AC61NL95_9BACT</name>
<keyword evidence="2" id="KW-1185">Reference proteome</keyword>